<dbReference type="GO" id="GO:0005634">
    <property type="term" value="C:nucleus"/>
    <property type="evidence" value="ECO:0007669"/>
    <property type="project" value="UniProtKB-SubCell"/>
</dbReference>
<keyword evidence="5" id="KW-0539">Nucleus</keyword>
<comment type="similarity">
    <text evidence="3">Belongs to the HPF1 family.</text>
</comment>
<dbReference type="Pfam" id="PF10283">
    <property type="entry name" value="zf-CCHH"/>
    <property type="match status" value="1"/>
</dbReference>
<keyword evidence="8" id="KW-1185">Reference proteome</keyword>
<reference evidence="9" key="1">
    <citation type="submission" date="2025-08" db="UniProtKB">
        <authorList>
            <consortium name="RefSeq"/>
        </authorList>
    </citation>
    <scope>IDENTIFICATION</scope>
    <source>
        <tissue evidence="9">Whole body</tissue>
    </source>
</reference>
<keyword evidence="4" id="KW-0158">Chromosome</keyword>
<dbReference type="PANTHER" id="PTHR13386:SF1">
    <property type="entry name" value="HISTONE PARYLATION FACTOR 1"/>
    <property type="match status" value="1"/>
</dbReference>
<dbReference type="InterPro" id="IPR019361">
    <property type="entry name" value="HPF1"/>
</dbReference>
<evidence type="ECO:0000256" key="2">
    <source>
        <dbReference type="ARBA" id="ARBA00004286"/>
    </source>
</evidence>
<dbReference type="InterPro" id="IPR019406">
    <property type="entry name" value="APLF_PBZ"/>
</dbReference>
<evidence type="ECO:0000256" key="4">
    <source>
        <dbReference type="ARBA" id="ARBA00022454"/>
    </source>
</evidence>
<evidence type="ECO:0000313" key="8">
    <source>
        <dbReference type="Proteomes" id="UP000504618"/>
    </source>
</evidence>
<dbReference type="Pfam" id="PF10228">
    <property type="entry name" value="HPF1"/>
    <property type="match status" value="1"/>
</dbReference>
<feature type="compositionally biased region" description="Basic and acidic residues" evidence="6">
    <location>
        <begin position="59"/>
        <end position="102"/>
    </location>
</feature>
<dbReference type="GO" id="GO:0042393">
    <property type="term" value="F:histone binding"/>
    <property type="evidence" value="ECO:0007669"/>
    <property type="project" value="InterPro"/>
</dbReference>
<proteinExistence type="inferred from homology"/>
<evidence type="ECO:0000256" key="1">
    <source>
        <dbReference type="ARBA" id="ARBA00004123"/>
    </source>
</evidence>
<gene>
    <name evidence="9" type="primary">LOC112467976</name>
</gene>
<evidence type="ECO:0000259" key="7">
    <source>
        <dbReference type="Pfam" id="PF10283"/>
    </source>
</evidence>
<dbReference type="GO" id="GO:0072572">
    <property type="term" value="F:poly-ADP-D-ribose binding"/>
    <property type="evidence" value="ECO:0007669"/>
    <property type="project" value="TreeGrafter"/>
</dbReference>
<dbReference type="Proteomes" id="UP000504618">
    <property type="component" value="Unplaced"/>
</dbReference>
<protein>
    <submittedName>
        <fullName evidence="9">Histone PARylation factor 1 isoform X1</fullName>
    </submittedName>
</protein>
<evidence type="ECO:0000256" key="5">
    <source>
        <dbReference type="ARBA" id="ARBA00023242"/>
    </source>
</evidence>
<dbReference type="RefSeq" id="XP_024892715.1">
    <property type="nucleotide sequence ID" value="XM_025036947.1"/>
</dbReference>
<name>A0A6J1RIW3_9HYME</name>
<dbReference type="PANTHER" id="PTHR13386">
    <property type="entry name" value="HISTONE PARYLATION FACTOR 1"/>
    <property type="match status" value="1"/>
</dbReference>
<dbReference type="AlphaFoldDB" id="A0A6J1RIW3"/>
<dbReference type="GO" id="GO:0005694">
    <property type="term" value="C:chromosome"/>
    <property type="evidence" value="ECO:0007669"/>
    <property type="project" value="UniProtKB-SubCell"/>
</dbReference>
<dbReference type="GO" id="GO:0006974">
    <property type="term" value="P:DNA damage response"/>
    <property type="evidence" value="ECO:0007669"/>
    <property type="project" value="InterPro"/>
</dbReference>
<dbReference type="CTD" id="54969"/>
<feature type="region of interest" description="Disordered" evidence="6">
    <location>
        <begin position="33"/>
        <end position="136"/>
    </location>
</feature>
<dbReference type="OrthoDB" id="416496at2759"/>
<feature type="compositionally biased region" description="Basic and acidic residues" evidence="6">
    <location>
        <begin position="110"/>
        <end position="136"/>
    </location>
</feature>
<evidence type="ECO:0000256" key="6">
    <source>
        <dbReference type="SAM" id="MobiDB-lite"/>
    </source>
</evidence>
<dbReference type="GeneID" id="112467976"/>
<accession>A0A6J1RIW3</accession>
<evidence type="ECO:0000313" key="9">
    <source>
        <dbReference type="RefSeq" id="XP_024892715.1"/>
    </source>
</evidence>
<sequence length="469" mass="54018">MFFTMSSNKDSQMQAYKDDPRVPCQYGVKCYQKNSQHQSKYKHPPKKETVTCNLQLMKNVEKKTEKATGEKRKNPFKDNGKAHSKSPERKLQKTQEPYERNLHNLSPSPERTDVVRDNNENDKDISSDKVEASTEREKISLNRYNSHNSTEHNVSENKSEVERIIMDLFLVEMPDDFFKFYEFCKSISKDNPLSACKSVRLKLVGPYDVLDGKIKISSSENDKEKYLTHWRYYYDPPEFQTIVKCDDKEGLHFGYWRDDAAEKPVFVATNRANVNGVFEPVAENIFGAIDGYLQNKVKSANPFEKTSITRLHSQLKNFAKQHDITLEKNTADMRARERRVVARTFHRAGIVVPYDKKTQLGYRDLAATDSDLQKILNQIEEAGTPEERKTPIAKLDEIVRLATIAADECDFGTCLELGHDLFSNGSIHVQTRALQMLSIAYTHLKRPHLLKIFEAHLKNRKKGCDLGVI</sequence>
<evidence type="ECO:0000256" key="3">
    <source>
        <dbReference type="ARBA" id="ARBA00010803"/>
    </source>
</evidence>
<feature type="domain" description="PBZ-type" evidence="7">
    <location>
        <begin position="21"/>
        <end position="46"/>
    </location>
</feature>
<comment type="subcellular location">
    <subcellularLocation>
        <location evidence="2">Chromosome</location>
    </subcellularLocation>
    <subcellularLocation>
        <location evidence="1">Nucleus</location>
    </subcellularLocation>
</comment>
<organism evidence="8 9">
    <name type="scientific">Temnothorax curvispinosus</name>
    <dbReference type="NCBI Taxonomy" id="300111"/>
    <lineage>
        <taxon>Eukaryota</taxon>
        <taxon>Metazoa</taxon>
        <taxon>Ecdysozoa</taxon>
        <taxon>Arthropoda</taxon>
        <taxon>Hexapoda</taxon>
        <taxon>Insecta</taxon>
        <taxon>Pterygota</taxon>
        <taxon>Neoptera</taxon>
        <taxon>Endopterygota</taxon>
        <taxon>Hymenoptera</taxon>
        <taxon>Apocrita</taxon>
        <taxon>Aculeata</taxon>
        <taxon>Formicoidea</taxon>
        <taxon>Formicidae</taxon>
        <taxon>Myrmicinae</taxon>
        <taxon>Temnothorax</taxon>
    </lineage>
</organism>